<evidence type="ECO:0000313" key="5">
    <source>
        <dbReference type="EMBL" id="EJK62806.1"/>
    </source>
</evidence>
<evidence type="ECO:0000256" key="4">
    <source>
        <dbReference type="SAM" id="Phobius"/>
    </source>
</evidence>
<evidence type="ECO:0000313" key="6">
    <source>
        <dbReference type="Proteomes" id="UP000266841"/>
    </source>
</evidence>
<organism evidence="5 6">
    <name type="scientific">Thalassiosira oceanica</name>
    <name type="common">Marine diatom</name>
    <dbReference type="NCBI Taxonomy" id="159749"/>
    <lineage>
        <taxon>Eukaryota</taxon>
        <taxon>Sar</taxon>
        <taxon>Stramenopiles</taxon>
        <taxon>Ochrophyta</taxon>
        <taxon>Bacillariophyta</taxon>
        <taxon>Coscinodiscophyceae</taxon>
        <taxon>Thalassiosirophycidae</taxon>
        <taxon>Thalassiosirales</taxon>
        <taxon>Thalassiosiraceae</taxon>
        <taxon>Thalassiosira</taxon>
    </lineage>
</organism>
<keyword evidence="2" id="KW-0378">Hydrolase</keyword>
<dbReference type="AlphaFoldDB" id="K0SP99"/>
<evidence type="ECO:0000256" key="1">
    <source>
        <dbReference type="ARBA" id="ARBA00005375"/>
    </source>
</evidence>
<dbReference type="PROSITE" id="PS00778">
    <property type="entry name" value="HIS_ACID_PHOSPHAT_2"/>
    <property type="match status" value="1"/>
</dbReference>
<comment type="caution">
    <text evidence="5">The sequence shown here is derived from an EMBL/GenBank/DDBJ whole genome shotgun (WGS) entry which is preliminary data.</text>
</comment>
<dbReference type="InterPro" id="IPR000560">
    <property type="entry name" value="His_Pase_clade-2"/>
</dbReference>
<keyword evidence="4" id="KW-0472">Membrane</keyword>
<keyword evidence="4" id="KW-1133">Transmembrane helix</keyword>
<dbReference type="OrthoDB" id="10257284at2759"/>
<sequence length="769" mass="85548">MQNGISIRFEWFGSSPSVGGGSGSAAQQQRQVEHAEHRHGCLVSLDKSPCPAIERGRGHRASTTLFLSRSIRHHPASRARGIGISIPIPFDFAARRSSLTRGASAHTMKILSSSLAILALSSATKPNLEHSRSLDTSMQKQQDPTPFKENNAYTKYKHYPPYCSTPEEMETRSVPPLSDATIASKLIHVTAVIRHGARTPWDGAPSYKCWDGYWQSEETGVWNCDLKTYMSPPSASKEKTKTDSSGIEIEEEPDFLFEKTYDALAYSGNRKGTTANLLNGTCLKGQLLLRGYDQELRNGLHLRQAYFFDGDDTLDIAAEDERMRLWDITKPSVAGGISSGFVIGDPNKLMYQEPNLRYRSDDEQRTAMSGQVLLRGLFEKEFLAVGDDETAIIRHHTADYVQDVLSVNDRICPRAHDLWLEAYESDEYKNWAESNSEVKVVKKFVKDELGLDEMPGATLDCLMTTICTDRTLPPALDNYDGSLGPTPYNAFVEDGDVNDMFERIKNVAVKNFTWAYRHNDAAYSKLGMGPLWKEIMTYIRPIVDSTVTSPDGPLPKLHLISGHDTTLMPLLSSLGPGVWDGTEWSHYASMIQIEVHEIKDNTAFPSGYAFRLIYNGEALTSKMDGCPKQSDMCDSQVLLRRVMPFAKFEERNCASSKTSASSETIMDEMKTAAEDMVNEPGGIFLMVLIAVVSMALGGIITFFFIRHPSRNNRPAYHKHTSSILGDLSMRVMEAEPDGAIISAVPAIYGSTNEHGDEKKLDDREEDAII</sequence>
<feature type="transmembrane region" description="Helical" evidence="4">
    <location>
        <begin position="683"/>
        <end position="705"/>
    </location>
</feature>
<dbReference type="PANTHER" id="PTHR11567:SF110">
    <property type="entry name" value="2-PHOSPHOXYLOSE PHOSPHATASE 1"/>
    <property type="match status" value="1"/>
</dbReference>
<keyword evidence="4" id="KW-0812">Transmembrane</keyword>
<dbReference type="PANTHER" id="PTHR11567">
    <property type="entry name" value="ACID PHOSPHATASE-RELATED"/>
    <property type="match status" value="1"/>
</dbReference>
<accession>K0SP99</accession>
<proteinExistence type="inferred from homology"/>
<dbReference type="Proteomes" id="UP000266841">
    <property type="component" value="Unassembled WGS sequence"/>
</dbReference>
<dbReference type="eggNOG" id="ENOG502RRBF">
    <property type="taxonomic scope" value="Eukaryota"/>
</dbReference>
<feature type="region of interest" description="Disordered" evidence="3">
    <location>
        <begin position="129"/>
        <end position="151"/>
    </location>
</feature>
<dbReference type="Pfam" id="PF00328">
    <property type="entry name" value="His_Phos_2"/>
    <property type="match status" value="1"/>
</dbReference>
<dbReference type="GO" id="GO:0016791">
    <property type="term" value="F:phosphatase activity"/>
    <property type="evidence" value="ECO:0007669"/>
    <property type="project" value="TreeGrafter"/>
</dbReference>
<dbReference type="InterPro" id="IPR050645">
    <property type="entry name" value="Histidine_acid_phosphatase"/>
</dbReference>
<dbReference type="SUPFAM" id="SSF53254">
    <property type="entry name" value="Phosphoglycerate mutase-like"/>
    <property type="match status" value="1"/>
</dbReference>
<evidence type="ECO:0000256" key="2">
    <source>
        <dbReference type="ARBA" id="ARBA00022801"/>
    </source>
</evidence>
<comment type="similarity">
    <text evidence="1">Belongs to the histidine acid phosphatase family.</text>
</comment>
<dbReference type="Gene3D" id="3.40.50.1240">
    <property type="entry name" value="Phosphoglycerate mutase-like"/>
    <property type="match status" value="1"/>
</dbReference>
<name>K0SP99_THAOC</name>
<feature type="compositionally biased region" description="Polar residues" evidence="3">
    <location>
        <begin position="134"/>
        <end position="144"/>
    </location>
</feature>
<reference evidence="5 6" key="1">
    <citation type="journal article" date="2012" name="Genome Biol.">
        <title>Genome and low-iron response of an oceanic diatom adapted to chronic iron limitation.</title>
        <authorList>
            <person name="Lommer M."/>
            <person name="Specht M."/>
            <person name="Roy A.S."/>
            <person name="Kraemer L."/>
            <person name="Andreson R."/>
            <person name="Gutowska M.A."/>
            <person name="Wolf J."/>
            <person name="Bergner S.V."/>
            <person name="Schilhabel M.B."/>
            <person name="Klostermeier U.C."/>
            <person name="Beiko R.G."/>
            <person name="Rosenstiel P."/>
            <person name="Hippler M."/>
            <person name="Laroche J."/>
        </authorList>
    </citation>
    <scope>NUCLEOTIDE SEQUENCE [LARGE SCALE GENOMIC DNA]</scope>
    <source>
        <strain evidence="5 6">CCMP1005</strain>
    </source>
</reference>
<dbReference type="EMBL" id="AGNL01018608">
    <property type="protein sequence ID" value="EJK62806.1"/>
    <property type="molecule type" value="Genomic_DNA"/>
</dbReference>
<dbReference type="InterPro" id="IPR029033">
    <property type="entry name" value="His_PPase_superfam"/>
</dbReference>
<dbReference type="InterPro" id="IPR033379">
    <property type="entry name" value="Acid_Pase_AS"/>
</dbReference>
<gene>
    <name evidence="5" type="ORF">THAOC_16566</name>
</gene>
<keyword evidence="6" id="KW-1185">Reference proteome</keyword>
<evidence type="ECO:0000256" key="3">
    <source>
        <dbReference type="SAM" id="MobiDB-lite"/>
    </source>
</evidence>
<dbReference type="PROSITE" id="PS00616">
    <property type="entry name" value="HIS_ACID_PHOSPHAT_1"/>
    <property type="match status" value="1"/>
</dbReference>
<protein>
    <submittedName>
        <fullName evidence="5">Uncharacterized protein</fullName>
    </submittedName>
</protein>